<feature type="transmembrane region" description="Helical" evidence="1">
    <location>
        <begin position="851"/>
        <end position="878"/>
    </location>
</feature>
<keyword evidence="1" id="KW-0812">Transmembrane</keyword>
<comment type="caution">
    <text evidence="2">The sequence shown here is derived from an EMBL/GenBank/DDBJ whole genome shotgun (WGS) entry which is preliminary data.</text>
</comment>
<name>A0A915ZS04_9GLOM</name>
<proteinExistence type="predicted"/>
<feature type="transmembrane region" description="Helical" evidence="1">
    <location>
        <begin position="938"/>
        <end position="960"/>
    </location>
</feature>
<dbReference type="VEuPathDB" id="FungiDB:RhiirFUN_015998"/>
<feature type="transmembrane region" description="Helical" evidence="1">
    <location>
        <begin position="824"/>
        <end position="845"/>
    </location>
</feature>
<gene>
    <name evidence="2" type="ORF">CHRIB12_LOCUS20274</name>
</gene>
<accession>A0A915ZS04</accession>
<protein>
    <submittedName>
        <fullName evidence="2">Uncharacterized protein</fullName>
    </submittedName>
</protein>
<evidence type="ECO:0000313" key="2">
    <source>
        <dbReference type="EMBL" id="CAB5387719.1"/>
    </source>
</evidence>
<evidence type="ECO:0000313" key="3">
    <source>
        <dbReference type="Proteomes" id="UP000684084"/>
    </source>
</evidence>
<reference evidence="2" key="1">
    <citation type="submission" date="2020-05" db="EMBL/GenBank/DDBJ databases">
        <authorList>
            <person name="Rincon C."/>
            <person name="Sanders R I."/>
            <person name="Robbins C."/>
            <person name="Chaturvedi A."/>
        </authorList>
    </citation>
    <scope>NUCLEOTIDE SEQUENCE</scope>
    <source>
        <strain evidence="2">CHB12</strain>
    </source>
</reference>
<feature type="transmembrane region" description="Helical" evidence="1">
    <location>
        <begin position="972"/>
        <end position="994"/>
    </location>
</feature>
<feature type="transmembrane region" description="Helical" evidence="1">
    <location>
        <begin position="783"/>
        <end position="803"/>
    </location>
</feature>
<evidence type="ECO:0000256" key="1">
    <source>
        <dbReference type="SAM" id="Phobius"/>
    </source>
</evidence>
<dbReference type="Proteomes" id="UP000684084">
    <property type="component" value="Unassembled WGS sequence"/>
</dbReference>
<dbReference type="AlphaFoldDB" id="A0A915ZS04"/>
<dbReference type="EMBL" id="CAGKOT010000059">
    <property type="protein sequence ID" value="CAB5387719.1"/>
    <property type="molecule type" value="Genomic_DNA"/>
</dbReference>
<keyword evidence="1" id="KW-0472">Membrane</keyword>
<keyword evidence="1" id="KW-1133">Transmembrane helix</keyword>
<organism evidence="2 3">
    <name type="scientific">Rhizophagus irregularis</name>
    <dbReference type="NCBI Taxonomy" id="588596"/>
    <lineage>
        <taxon>Eukaryota</taxon>
        <taxon>Fungi</taxon>
        <taxon>Fungi incertae sedis</taxon>
        <taxon>Mucoromycota</taxon>
        <taxon>Glomeromycotina</taxon>
        <taxon>Glomeromycetes</taxon>
        <taxon>Glomerales</taxon>
        <taxon>Glomeraceae</taxon>
        <taxon>Rhizophagus</taxon>
    </lineage>
</organism>
<dbReference type="OrthoDB" id="2330367at2759"/>
<sequence length="1008" mass="115604">MMQLFLNETNSWLIMMLLYICFITIFLPQLSFGEVKYELLPIKTESNFQRVIQGISYHDGTILLRLVDKELYINSDDCKKQILSFVTIDTQDALLVPKIPEIPEIPEINYCFESYYNSFSTSGSPPPNPLPKCSENQQNLGCSGKTLNCAKYPTVLNCTLDCSNIPYLPGCNDCRNNENALGCGKCNIGSLDPRCNSGFCDNHPDEPECGLIKMDKVKIHAVDDIMNGKKFILVTYYCFEIINYDCGSLFDIEGIRIKNYDFDDVCGGKFFKYLKYENDELEFLCYKSKSENDTIQLTFHKENIKKELFRLPLNTYNFNSNLLSVFVTEDGGYGIVNSSDATIFVTLLQKDKTPKNDFQIHLPSQAITNITRIYVCNIAYQSSGYSCVIKTTEVGQVTYYEVDFLSNGDNSTAKIELPLDMEINVITDVLPLNFGGYVIKTIHRITGKVYSYFINNKGKVVDFFDPSTPNIYTSFVTSDNFIISILYEYSIFDEIYKKLSIYYTGHFNNISLVEGGQTFPGGPGGYGSSKILSTTPSKNSTNLRDDMEFTIKYNTFISPSTGNFSVYQVIYDFPPYVTLKQTIPAKNDQFVIFNDDTVKLRILDVTLGKFNASYFITVDDDFVKEKSNDQNVIGIRKNIWNFNVTFASDNFLNESESAIIRLTIKGTKYYTNLTSVHKNEFVFSMEGQLRKAISCTGCLNITKYFQYDAHTSYNAKFNSTTYNAQILMRVDIDATDERSSNQLLKDLNDIIVYKEINSLVFGNTTYLDASYGAHRTKNLWKEYWGFLLAACILFAILTLLIIIKLIRMTRDKRDPHQIQEERNLLSIFLFVLILIDLALDITFISNHGRDYIWIFPATIFFLIFPLFLNFIFACIIIVKEREIIQGKKLGVFNKWWKSHRIIVNTALLLSCLDIDALRIISSRDKSGRVFTDEGEKSFLISTVAVILFEEIPQLFIYVTYYKFHIKPAIVPILVLSSCVIIIVFKIIFLIYSIIHYQERKRTNKIQQK</sequence>